<dbReference type="Proteomes" id="UP000294958">
    <property type="component" value="Unassembled WGS sequence"/>
</dbReference>
<feature type="transmembrane region" description="Helical" evidence="9">
    <location>
        <begin position="375"/>
        <end position="391"/>
    </location>
</feature>
<dbReference type="Gene3D" id="1.10.287.1260">
    <property type="match status" value="1"/>
</dbReference>
<dbReference type="InterPro" id="IPR023408">
    <property type="entry name" value="MscS_beta-dom_sf"/>
</dbReference>
<dbReference type="InterPro" id="IPR006686">
    <property type="entry name" value="MscS_channel_CS"/>
</dbReference>
<proteinExistence type="inferred from homology"/>
<dbReference type="InterPro" id="IPR011014">
    <property type="entry name" value="MscS_channel_TM-2"/>
</dbReference>
<protein>
    <submittedName>
        <fullName evidence="12">Small-conductance mechanosensitive channel</fullName>
    </submittedName>
</protein>
<comment type="subcellular location">
    <subcellularLocation>
        <location evidence="1">Cell membrane</location>
        <topology evidence="1">Multi-pass membrane protein</topology>
    </subcellularLocation>
</comment>
<dbReference type="EMBL" id="SNZF01000001">
    <property type="protein sequence ID" value="TDR38088.1"/>
    <property type="molecule type" value="Genomic_DNA"/>
</dbReference>
<evidence type="ECO:0000256" key="5">
    <source>
        <dbReference type="ARBA" id="ARBA00022989"/>
    </source>
</evidence>
<dbReference type="Gene3D" id="2.30.30.60">
    <property type="match status" value="1"/>
</dbReference>
<evidence type="ECO:0000256" key="1">
    <source>
        <dbReference type="ARBA" id="ARBA00004651"/>
    </source>
</evidence>
<dbReference type="PROSITE" id="PS01246">
    <property type="entry name" value="UPF0003"/>
    <property type="match status" value="1"/>
</dbReference>
<keyword evidence="4 9" id="KW-0812">Transmembrane</keyword>
<feature type="transmembrane region" description="Helical" evidence="9">
    <location>
        <begin position="412"/>
        <end position="438"/>
    </location>
</feature>
<dbReference type="InterPro" id="IPR011066">
    <property type="entry name" value="MscS_channel_C_sf"/>
</dbReference>
<dbReference type="GO" id="GO:0005886">
    <property type="term" value="C:plasma membrane"/>
    <property type="evidence" value="ECO:0007669"/>
    <property type="project" value="UniProtKB-SubCell"/>
</dbReference>
<evidence type="ECO:0000259" key="10">
    <source>
        <dbReference type="Pfam" id="PF00924"/>
    </source>
</evidence>
<comment type="similarity">
    <text evidence="2">Belongs to the MscS (TC 1.A.23) family.</text>
</comment>
<dbReference type="SUPFAM" id="SSF50182">
    <property type="entry name" value="Sm-like ribonucleoproteins"/>
    <property type="match status" value="1"/>
</dbReference>
<feature type="transmembrane region" description="Helical" evidence="9">
    <location>
        <begin position="261"/>
        <end position="284"/>
    </location>
</feature>
<evidence type="ECO:0000256" key="4">
    <source>
        <dbReference type="ARBA" id="ARBA00022692"/>
    </source>
</evidence>
<dbReference type="InterPro" id="IPR006685">
    <property type="entry name" value="MscS_channel_2nd"/>
</dbReference>
<feature type="transmembrane region" description="Helical" evidence="9">
    <location>
        <begin position="579"/>
        <end position="602"/>
    </location>
</feature>
<dbReference type="Gene3D" id="3.30.70.100">
    <property type="match status" value="1"/>
</dbReference>
<evidence type="ECO:0000313" key="13">
    <source>
        <dbReference type="Proteomes" id="UP000294958"/>
    </source>
</evidence>
<evidence type="ECO:0000313" key="12">
    <source>
        <dbReference type="EMBL" id="TDR38088.1"/>
    </source>
</evidence>
<dbReference type="AlphaFoldDB" id="A0A4V3DL68"/>
<name>A0A4V3DL68_9HYPH</name>
<dbReference type="PANTHER" id="PTHR30347:SF1">
    <property type="entry name" value="MECHANOSENSITIVE CHANNEL MSCK"/>
    <property type="match status" value="1"/>
</dbReference>
<evidence type="ECO:0000256" key="2">
    <source>
        <dbReference type="ARBA" id="ARBA00008017"/>
    </source>
</evidence>
<dbReference type="Pfam" id="PF21082">
    <property type="entry name" value="MS_channel_3rd"/>
    <property type="match status" value="1"/>
</dbReference>
<keyword evidence="13" id="KW-1185">Reference proteome</keyword>
<evidence type="ECO:0000256" key="6">
    <source>
        <dbReference type="ARBA" id="ARBA00023136"/>
    </source>
</evidence>
<feature type="transmembrane region" description="Helical" evidence="9">
    <location>
        <begin position="531"/>
        <end position="558"/>
    </location>
</feature>
<evidence type="ECO:0000259" key="11">
    <source>
        <dbReference type="Pfam" id="PF21082"/>
    </source>
</evidence>
<dbReference type="GO" id="GO:0008381">
    <property type="term" value="F:mechanosensitive monoatomic ion channel activity"/>
    <property type="evidence" value="ECO:0007669"/>
    <property type="project" value="UniProtKB-ARBA"/>
</dbReference>
<dbReference type="SUPFAM" id="SSF82861">
    <property type="entry name" value="Mechanosensitive channel protein MscS (YggB), transmembrane region"/>
    <property type="match status" value="1"/>
</dbReference>
<dbReference type="InterPro" id="IPR049278">
    <property type="entry name" value="MS_channel_C"/>
</dbReference>
<reference evidence="12 13" key="1">
    <citation type="submission" date="2019-03" db="EMBL/GenBank/DDBJ databases">
        <title>Genomic Encyclopedia of Type Strains, Phase IV (KMG-IV): sequencing the most valuable type-strain genomes for metagenomic binning, comparative biology and taxonomic classification.</title>
        <authorList>
            <person name="Goeker M."/>
        </authorList>
    </citation>
    <scope>NUCLEOTIDE SEQUENCE [LARGE SCALE GENOMIC DNA]</scope>
    <source>
        <strain evidence="12 13">DSM 11603</strain>
    </source>
</reference>
<accession>A0A4V3DL68</accession>
<evidence type="ECO:0000256" key="9">
    <source>
        <dbReference type="SAM" id="Phobius"/>
    </source>
</evidence>
<dbReference type="PROSITE" id="PS51257">
    <property type="entry name" value="PROKAR_LIPOPROTEIN"/>
    <property type="match status" value="1"/>
</dbReference>
<feature type="coiled-coil region" evidence="7">
    <location>
        <begin position="39"/>
        <end position="66"/>
    </location>
</feature>
<feature type="domain" description="Mechanosensitive ion channel MscS C-terminal" evidence="11">
    <location>
        <begin position="698"/>
        <end position="781"/>
    </location>
</feature>
<feature type="transmembrane region" description="Helical" evidence="9">
    <location>
        <begin position="608"/>
        <end position="636"/>
    </location>
</feature>
<organism evidence="12 13">
    <name type="scientific">Aquamicrobium defluvii</name>
    <dbReference type="NCBI Taxonomy" id="69279"/>
    <lineage>
        <taxon>Bacteria</taxon>
        <taxon>Pseudomonadati</taxon>
        <taxon>Pseudomonadota</taxon>
        <taxon>Alphaproteobacteria</taxon>
        <taxon>Hyphomicrobiales</taxon>
        <taxon>Phyllobacteriaceae</taxon>
        <taxon>Aquamicrobium</taxon>
    </lineage>
</organism>
<keyword evidence="6 9" id="KW-0472">Membrane</keyword>
<feature type="transmembrane region" description="Helical" evidence="9">
    <location>
        <begin position="296"/>
        <end position="315"/>
    </location>
</feature>
<evidence type="ECO:0000256" key="3">
    <source>
        <dbReference type="ARBA" id="ARBA00022475"/>
    </source>
</evidence>
<keyword evidence="5 9" id="KW-1133">Transmembrane helix</keyword>
<feature type="region of interest" description="Disordered" evidence="8">
    <location>
        <begin position="792"/>
        <end position="835"/>
    </location>
</feature>
<dbReference type="SUPFAM" id="SSF82689">
    <property type="entry name" value="Mechanosensitive channel protein MscS (YggB), C-terminal domain"/>
    <property type="match status" value="1"/>
</dbReference>
<comment type="caution">
    <text evidence="12">The sequence shown here is derived from an EMBL/GenBank/DDBJ whole genome shotgun (WGS) entry which is preliminary data.</text>
</comment>
<feature type="domain" description="Mechanosensitive ion channel MscS" evidence="10">
    <location>
        <begin position="624"/>
        <end position="691"/>
    </location>
</feature>
<feature type="transmembrane region" description="Helical" evidence="9">
    <location>
        <begin position="336"/>
        <end position="355"/>
    </location>
</feature>
<sequence>MYQRDQDQIMLLRIARYLLAVLIVLGAAACPVAAQDMAAAEAAQLLEEQRQALETLTTTLDGLEKDIVAHDDDDAYLVRLRLKLEAVSAESLQSALAFKPRLAEINTRLEQLGSPPADGQPPEAETIREEREALASEKAGINAVIATAQNLSLRSNKLIEQIAVIRRDLFRSMLTRRYPLAETFNGKVVSDAVSEFGKFSSAVSSWATFAYKFKFNAMVAATFMALIAALVLMFGGRRLVGGLFRADPAVEEPPYLTRLSVAFWSTLLPTAALFVFFAATWFFFNSSQVLRGDIGLYLRSAMLMVLGVFLVNRLTNAVLVPKLPQWRLVPVESRPARWLVRLATAMAVAVALNNFLSRVADQMSSPLSLTVTRSFIASLIVGVILILIGLVKPFRGGDGNWKPWPAWLRYSLFAIGALNITAALFGYIGFAIFVSLQVVMTGTILVTAYIGFLCAGAIGAEGGLGGSWLGRSMMARGYADESSMDQIGLGVSVLLNMLILLIFLPLTLFMWGFQPGDIQAWAQKLATGFSIGSVTISLIGILSGLFVFGIGYFLTRWFQGWLDGSVMARGKVDAGVRNSIRLAVGYAGIAVAALVGISAAGIDLSNLALVAGALSLGIGFGLQNVVSNFVSGLILLAERPFKVGDWIVAGDVSGTVRKISVRATEIETFQRQTVILPNSNLINGAVGNWTHRNKLGRVDIRVGVAYGTDVRRVQEILLEITRAHPAVLKNPEPFVQFANFGPAALEFEIRFFLADITNGGGVQNDIRFAIMDAFNREGIEIPSTARAEYKRSVLEPWPHDDDKTEAEFAERERLKAEEEEKARKGRRKPGKPDPA</sequence>
<feature type="transmembrane region" description="Helical" evidence="9">
    <location>
        <begin position="487"/>
        <end position="511"/>
    </location>
</feature>
<feature type="transmembrane region" description="Helical" evidence="9">
    <location>
        <begin position="444"/>
        <end position="466"/>
    </location>
</feature>
<dbReference type="InterPro" id="IPR052702">
    <property type="entry name" value="MscS-like_channel"/>
</dbReference>
<gene>
    <name evidence="12" type="ORF">DES43_101156</name>
</gene>
<dbReference type="PANTHER" id="PTHR30347">
    <property type="entry name" value="POTASSIUM CHANNEL RELATED"/>
    <property type="match status" value="1"/>
</dbReference>
<evidence type="ECO:0000256" key="8">
    <source>
        <dbReference type="SAM" id="MobiDB-lite"/>
    </source>
</evidence>
<feature type="transmembrane region" description="Helical" evidence="9">
    <location>
        <begin position="217"/>
        <end position="240"/>
    </location>
</feature>
<feature type="compositionally biased region" description="Basic and acidic residues" evidence="8">
    <location>
        <begin position="792"/>
        <end position="822"/>
    </location>
</feature>
<dbReference type="InterPro" id="IPR010920">
    <property type="entry name" value="LSM_dom_sf"/>
</dbReference>
<dbReference type="Pfam" id="PF00924">
    <property type="entry name" value="MS_channel_2nd"/>
    <property type="match status" value="1"/>
</dbReference>
<keyword evidence="7" id="KW-0175">Coiled coil</keyword>
<keyword evidence="3" id="KW-1003">Cell membrane</keyword>
<evidence type="ECO:0000256" key="7">
    <source>
        <dbReference type="SAM" id="Coils"/>
    </source>
</evidence>